<protein>
    <submittedName>
        <fullName evidence="4">Beta-1,4-mannooligosaccharide phosphorylase</fullName>
        <ecNumber evidence="4">2.4.1.-</ecNumber>
    </submittedName>
</protein>
<dbReference type="Pfam" id="PF04041">
    <property type="entry name" value="Glyco_hydro_130"/>
    <property type="match status" value="1"/>
</dbReference>
<evidence type="ECO:0000313" key="4">
    <source>
        <dbReference type="EMBL" id="AQQ71142.1"/>
    </source>
</evidence>
<dbReference type="RefSeq" id="WP_146683352.1">
    <property type="nucleotide sequence ID" value="NZ_CP019646.1"/>
</dbReference>
<comment type="similarity">
    <text evidence="3">Belongs to the glycosyl hydrolase 130 family.</text>
</comment>
<dbReference type="PIRSF" id="PIRSF016202">
    <property type="entry name" value="PH1107"/>
    <property type="match status" value="1"/>
</dbReference>
<dbReference type="STRING" id="1851148.SMSP2_01507"/>
<keyword evidence="2 4" id="KW-0808">Transferase</keyword>
<keyword evidence="1 4" id="KW-0328">Glycosyltransferase</keyword>
<keyword evidence="5" id="KW-1185">Reference proteome</keyword>
<dbReference type="PANTHER" id="PTHR34106:SF5">
    <property type="entry name" value="GLYCOSIDASE"/>
    <property type="match status" value="1"/>
</dbReference>
<accession>A0A1Q2MFV5</accession>
<dbReference type="OrthoDB" id="9759709at2"/>
<evidence type="ECO:0000256" key="3">
    <source>
        <dbReference type="ARBA" id="ARBA00024356"/>
    </source>
</evidence>
<dbReference type="KEGG" id="pbas:SMSP2_01507"/>
<dbReference type="EC" id="2.4.1.-" evidence="4"/>
<dbReference type="EMBL" id="CP019646">
    <property type="protein sequence ID" value="AQQ71142.1"/>
    <property type="molecule type" value="Genomic_DNA"/>
</dbReference>
<name>A0A1Q2MFV5_9BACT</name>
<dbReference type="AlphaFoldDB" id="A0A1Q2MFV5"/>
<evidence type="ECO:0000256" key="2">
    <source>
        <dbReference type="ARBA" id="ARBA00022679"/>
    </source>
</evidence>
<dbReference type="Gene3D" id="2.115.10.20">
    <property type="entry name" value="Glycosyl hydrolase domain, family 43"/>
    <property type="match status" value="1"/>
</dbReference>
<dbReference type="SUPFAM" id="SSF75005">
    <property type="entry name" value="Arabinanase/levansucrase/invertase"/>
    <property type="match status" value="1"/>
</dbReference>
<reference evidence="5" key="1">
    <citation type="submission" date="2017-02" db="EMBL/GenBank/DDBJ databases">
        <title>Comparative genomics and description of representatives of a novel lineage of planctomycetes thriving in anoxic sediments.</title>
        <authorList>
            <person name="Spring S."/>
            <person name="Bunk B."/>
            <person name="Sproer C."/>
        </authorList>
    </citation>
    <scope>NUCLEOTIDE SEQUENCE [LARGE SCALE GENOMIC DNA]</scope>
    <source>
        <strain evidence="5">SM-Chi-D1</strain>
    </source>
</reference>
<organism evidence="4 5">
    <name type="scientific">Limihaloglobus sulfuriphilus</name>
    <dbReference type="NCBI Taxonomy" id="1851148"/>
    <lineage>
        <taxon>Bacteria</taxon>
        <taxon>Pseudomonadati</taxon>
        <taxon>Planctomycetota</taxon>
        <taxon>Phycisphaerae</taxon>
        <taxon>Sedimentisphaerales</taxon>
        <taxon>Sedimentisphaeraceae</taxon>
        <taxon>Limihaloglobus</taxon>
    </lineage>
</organism>
<gene>
    <name evidence="4" type="ORF">SMSP2_01507</name>
</gene>
<evidence type="ECO:0000313" key="5">
    <source>
        <dbReference type="Proteomes" id="UP000188181"/>
    </source>
</evidence>
<evidence type="ECO:0000256" key="1">
    <source>
        <dbReference type="ARBA" id="ARBA00022676"/>
    </source>
</evidence>
<dbReference type="PANTHER" id="PTHR34106">
    <property type="entry name" value="GLYCOSIDASE"/>
    <property type="match status" value="1"/>
</dbReference>
<dbReference type="InterPro" id="IPR007184">
    <property type="entry name" value="Mannoside_phosphorylase"/>
</dbReference>
<sequence>MKVKRCPSNPIITPQDVKPSRPDFKVVCVFNTGVIRIGDEVLLLLRVAEDVLSNDPQIIKVPYFDHEAGELVVKAFNKNDPSCDFSDSRRIQTPGRQYLTSISHFRIARSKDGINFEIDEKPAMQASNVYEMYGIEDPRITLIGDTWYINYSACSTIGGVTTCLASTKDWKSFTRHGVIFTPDNKDVAIFPEKINGKYYALNRPISEEYKFKDVWISESPDLVCWGNHRYLMSSREGYWDDGRVGCSAVPFLTDRGWLEIYHGATKDDRYCLGAVLLDKNEPWKIISRSIDPILAPEEDYEVNGFFGNVVFNCGVLTEDSLVKIYYGAADTYVAYAEVELKDIMDNLESVKGA</sequence>
<dbReference type="GO" id="GO:0016757">
    <property type="term" value="F:glycosyltransferase activity"/>
    <property type="evidence" value="ECO:0007669"/>
    <property type="project" value="UniProtKB-KW"/>
</dbReference>
<dbReference type="Proteomes" id="UP000188181">
    <property type="component" value="Chromosome"/>
</dbReference>
<proteinExistence type="inferred from homology"/>
<dbReference type="InterPro" id="IPR023296">
    <property type="entry name" value="Glyco_hydro_beta-prop_sf"/>
</dbReference>
<dbReference type="CDD" id="cd18612">
    <property type="entry name" value="GH130_Lin0857-like"/>
    <property type="match status" value="1"/>
</dbReference>